<dbReference type="SMART" id="SM01328">
    <property type="entry name" value="zf-3CxxC"/>
    <property type="match status" value="1"/>
</dbReference>
<evidence type="ECO:0000313" key="10">
    <source>
        <dbReference type="EMBL" id="CAF1474383.1"/>
    </source>
</evidence>
<accession>A0A815NBJ1</accession>
<gene>
    <name evidence="9" type="ORF">CJN711_LOCUS23366</name>
    <name evidence="10" type="ORF">KQP761_LOCUS13216</name>
</gene>
<keyword evidence="4" id="KW-0863">Zinc-finger</keyword>
<evidence type="ECO:0000313" key="11">
    <source>
        <dbReference type="Proteomes" id="UP000663855"/>
    </source>
</evidence>
<evidence type="ECO:0000256" key="7">
    <source>
        <dbReference type="ARBA" id="ARBA00023136"/>
    </source>
</evidence>
<keyword evidence="6" id="KW-1133">Transmembrane helix</keyword>
<keyword evidence="2" id="KW-0812">Transmembrane</keyword>
<dbReference type="InterPro" id="IPR027377">
    <property type="entry name" value="ZAR1/RTP1-5-like_Znf-3CxxC"/>
</dbReference>
<keyword evidence="5" id="KW-0862">Zinc</keyword>
<dbReference type="PANTHER" id="PTHR14402:SF10">
    <property type="entry name" value="3CXXC-TYPE DOMAIN-CONTAINING PROTEIN"/>
    <property type="match status" value="1"/>
</dbReference>
<evidence type="ECO:0000313" key="9">
    <source>
        <dbReference type="EMBL" id="CAF1427365.1"/>
    </source>
</evidence>
<dbReference type="InterPro" id="IPR026096">
    <property type="entry name" value="R-trans_p"/>
</dbReference>
<comment type="caution">
    <text evidence="9">The sequence shown here is derived from an EMBL/GenBank/DDBJ whole genome shotgun (WGS) entry which is preliminary data.</text>
</comment>
<proteinExistence type="predicted"/>
<evidence type="ECO:0000256" key="1">
    <source>
        <dbReference type="ARBA" id="ARBA00004167"/>
    </source>
</evidence>
<evidence type="ECO:0000256" key="2">
    <source>
        <dbReference type="ARBA" id="ARBA00022692"/>
    </source>
</evidence>
<dbReference type="PANTHER" id="PTHR14402">
    <property type="entry name" value="RECEPTOR TRANSPORTING PROTEIN"/>
    <property type="match status" value="1"/>
</dbReference>
<comment type="subcellular location">
    <subcellularLocation>
        <location evidence="1">Membrane</location>
        <topology evidence="1">Single-pass membrane protein</topology>
    </subcellularLocation>
</comment>
<dbReference type="EMBL" id="CAJNOV010010881">
    <property type="protein sequence ID" value="CAF1427365.1"/>
    <property type="molecule type" value="Genomic_DNA"/>
</dbReference>
<keyword evidence="3" id="KW-0479">Metal-binding</keyword>
<evidence type="ECO:0000256" key="6">
    <source>
        <dbReference type="ARBA" id="ARBA00022989"/>
    </source>
</evidence>
<evidence type="ECO:0000256" key="4">
    <source>
        <dbReference type="ARBA" id="ARBA00022771"/>
    </source>
</evidence>
<dbReference type="OrthoDB" id="8121437at2759"/>
<dbReference type="Proteomes" id="UP000663834">
    <property type="component" value="Unassembled WGS sequence"/>
</dbReference>
<dbReference type="EMBL" id="CAJNOW010006086">
    <property type="protein sequence ID" value="CAF1474383.1"/>
    <property type="molecule type" value="Genomic_DNA"/>
</dbReference>
<keyword evidence="7" id="KW-0472">Membrane</keyword>
<dbReference type="GO" id="GO:0006612">
    <property type="term" value="P:protein targeting to membrane"/>
    <property type="evidence" value="ECO:0007669"/>
    <property type="project" value="TreeGrafter"/>
</dbReference>
<reference evidence="9" key="1">
    <citation type="submission" date="2021-02" db="EMBL/GenBank/DDBJ databases">
        <authorList>
            <person name="Nowell W R."/>
        </authorList>
    </citation>
    <scope>NUCLEOTIDE SEQUENCE</scope>
</reference>
<dbReference type="GO" id="GO:0031849">
    <property type="term" value="F:olfactory receptor binding"/>
    <property type="evidence" value="ECO:0007669"/>
    <property type="project" value="TreeGrafter"/>
</dbReference>
<sequence length="172" mass="20205">MSLIEWQSLFDDVFESYPDKWALGCVYRHDSSQNRRLQNKRVMDRTGYARFHCPKCSNGWASAKAKITLYYPNYDESLGTVLLRFYGQQCKKCVGRKICFADPEFEVDWIKLTLEKLYERIGCCFYGKQPPEKSKKDYNKVINIEGPHESKLCEACQLGRCDQMPRNKKNKT</sequence>
<evidence type="ECO:0000256" key="3">
    <source>
        <dbReference type="ARBA" id="ARBA00022723"/>
    </source>
</evidence>
<dbReference type="Pfam" id="PF13695">
    <property type="entry name" value="Zn_ribbon_3CxxC"/>
    <property type="match status" value="1"/>
</dbReference>
<evidence type="ECO:0000259" key="8">
    <source>
        <dbReference type="SMART" id="SM01328"/>
    </source>
</evidence>
<feature type="domain" description="3CxxC-type" evidence="8">
    <location>
        <begin position="46"/>
        <end position="159"/>
    </location>
</feature>
<organism evidence="9 11">
    <name type="scientific">Rotaria magnacalcarata</name>
    <dbReference type="NCBI Taxonomy" id="392030"/>
    <lineage>
        <taxon>Eukaryota</taxon>
        <taxon>Metazoa</taxon>
        <taxon>Spiralia</taxon>
        <taxon>Gnathifera</taxon>
        <taxon>Rotifera</taxon>
        <taxon>Eurotatoria</taxon>
        <taxon>Bdelloidea</taxon>
        <taxon>Philodinida</taxon>
        <taxon>Philodinidae</taxon>
        <taxon>Rotaria</taxon>
    </lineage>
</organism>
<name>A0A815NBJ1_9BILA</name>
<dbReference type="Proteomes" id="UP000663855">
    <property type="component" value="Unassembled WGS sequence"/>
</dbReference>
<dbReference type="AlphaFoldDB" id="A0A815NBJ1"/>
<protein>
    <recommendedName>
        <fullName evidence="8">3CxxC-type domain-containing protein</fullName>
    </recommendedName>
</protein>
<dbReference type="GO" id="GO:0016020">
    <property type="term" value="C:membrane"/>
    <property type="evidence" value="ECO:0007669"/>
    <property type="project" value="UniProtKB-SubCell"/>
</dbReference>
<dbReference type="GO" id="GO:0008270">
    <property type="term" value="F:zinc ion binding"/>
    <property type="evidence" value="ECO:0007669"/>
    <property type="project" value="UniProtKB-KW"/>
</dbReference>
<evidence type="ECO:0000256" key="5">
    <source>
        <dbReference type="ARBA" id="ARBA00022833"/>
    </source>
</evidence>
<dbReference type="GO" id="GO:0051205">
    <property type="term" value="P:protein insertion into membrane"/>
    <property type="evidence" value="ECO:0007669"/>
    <property type="project" value="TreeGrafter"/>
</dbReference>